<organism evidence="1 2">
    <name type="scientific">Flaviaesturariibacter aridisoli</name>
    <dbReference type="NCBI Taxonomy" id="2545761"/>
    <lineage>
        <taxon>Bacteria</taxon>
        <taxon>Pseudomonadati</taxon>
        <taxon>Bacteroidota</taxon>
        <taxon>Chitinophagia</taxon>
        <taxon>Chitinophagales</taxon>
        <taxon>Chitinophagaceae</taxon>
        <taxon>Flaviaestuariibacter</taxon>
    </lineage>
</organism>
<gene>
    <name evidence="1" type="ORF">E0486_00660</name>
</gene>
<proteinExistence type="predicted"/>
<dbReference type="EMBL" id="SKFH01000001">
    <property type="protein sequence ID" value="TCZ74849.1"/>
    <property type="molecule type" value="Genomic_DNA"/>
</dbReference>
<keyword evidence="2" id="KW-1185">Reference proteome</keyword>
<accession>A0A4R4E5U7</accession>
<evidence type="ECO:0000313" key="1">
    <source>
        <dbReference type="EMBL" id="TCZ74849.1"/>
    </source>
</evidence>
<evidence type="ECO:0000313" key="2">
    <source>
        <dbReference type="Proteomes" id="UP000295164"/>
    </source>
</evidence>
<name>A0A4R4E5U7_9BACT</name>
<sequence length="218" mass="24776">MAQTLAQKLKIRDGFTLRTRNAPPHFEAALGDLPDGVTLSNKGKRFEQLHWFVTSRADLEAGLPEVLELVTGAVTCWVYFPKGSSRVQTDLTRDKGWEALTAQPQLQWLSLISFDDTWSAFGFRPSTAADEARAGKAKERAIFGYIDPVKKEVRLPEDLAAAFQKDKEAARVFDSLAFSHRKEYVEWIVEAKRDETRRKRVAGTIERLQKGWKNPRNL</sequence>
<dbReference type="OrthoDB" id="9800461at2"/>
<dbReference type="RefSeq" id="WP_131850205.1">
    <property type="nucleotide sequence ID" value="NZ_SKFH01000001.1"/>
</dbReference>
<evidence type="ECO:0008006" key="3">
    <source>
        <dbReference type="Google" id="ProtNLM"/>
    </source>
</evidence>
<protein>
    <recommendedName>
        <fullName evidence="3">YdeI/OmpD-associated family protein</fullName>
    </recommendedName>
</protein>
<dbReference type="Proteomes" id="UP000295164">
    <property type="component" value="Unassembled WGS sequence"/>
</dbReference>
<dbReference type="Pfam" id="PF13376">
    <property type="entry name" value="OmdA"/>
    <property type="match status" value="1"/>
</dbReference>
<dbReference type="AlphaFoldDB" id="A0A4R4E5U7"/>
<reference evidence="1 2" key="1">
    <citation type="submission" date="2019-03" db="EMBL/GenBank/DDBJ databases">
        <authorList>
            <person name="Kim M.K.M."/>
        </authorList>
    </citation>
    <scope>NUCLEOTIDE SEQUENCE [LARGE SCALE GENOMIC DNA]</scope>
    <source>
        <strain evidence="1 2">17J68-15</strain>
    </source>
</reference>
<comment type="caution">
    <text evidence="1">The sequence shown here is derived from an EMBL/GenBank/DDBJ whole genome shotgun (WGS) entry which is preliminary data.</text>
</comment>